<dbReference type="Proteomes" id="UP000799753">
    <property type="component" value="Unassembled WGS sequence"/>
</dbReference>
<feature type="domain" description="F-box" evidence="2">
    <location>
        <begin position="330"/>
        <end position="375"/>
    </location>
</feature>
<keyword evidence="4" id="KW-1185">Reference proteome</keyword>
<accession>A0A6A6S2G8</accession>
<feature type="region of interest" description="Disordered" evidence="1">
    <location>
        <begin position="1"/>
        <end position="121"/>
    </location>
</feature>
<feature type="compositionally biased region" description="Polar residues" evidence="1">
    <location>
        <begin position="21"/>
        <end position="61"/>
    </location>
</feature>
<evidence type="ECO:0000313" key="4">
    <source>
        <dbReference type="Proteomes" id="UP000799753"/>
    </source>
</evidence>
<dbReference type="OrthoDB" id="4194555at2759"/>
<name>A0A6A6S2G8_9PLEO</name>
<organism evidence="3 4">
    <name type="scientific">Massarina eburnea CBS 473.64</name>
    <dbReference type="NCBI Taxonomy" id="1395130"/>
    <lineage>
        <taxon>Eukaryota</taxon>
        <taxon>Fungi</taxon>
        <taxon>Dikarya</taxon>
        <taxon>Ascomycota</taxon>
        <taxon>Pezizomycotina</taxon>
        <taxon>Dothideomycetes</taxon>
        <taxon>Pleosporomycetidae</taxon>
        <taxon>Pleosporales</taxon>
        <taxon>Massarineae</taxon>
        <taxon>Massarinaceae</taxon>
        <taxon>Massarina</taxon>
    </lineage>
</organism>
<reference evidence="3" key="1">
    <citation type="journal article" date="2020" name="Stud. Mycol.">
        <title>101 Dothideomycetes genomes: a test case for predicting lifestyles and emergence of pathogens.</title>
        <authorList>
            <person name="Haridas S."/>
            <person name="Albert R."/>
            <person name="Binder M."/>
            <person name="Bloem J."/>
            <person name="Labutti K."/>
            <person name="Salamov A."/>
            <person name="Andreopoulos B."/>
            <person name="Baker S."/>
            <person name="Barry K."/>
            <person name="Bills G."/>
            <person name="Bluhm B."/>
            <person name="Cannon C."/>
            <person name="Castanera R."/>
            <person name="Culley D."/>
            <person name="Daum C."/>
            <person name="Ezra D."/>
            <person name="Gonzalez J."/>
            <person name="Henrissat B."/>
            <person name="Kuo A."/>
            <person name="Liang C."/>
            <person name="Lipzen A."/>
            <person name="Lutzoni F."/>
            <person name="Magnuson J."/>
            <person name="Mondo S."/>
            <person name="Nolan M."/>
            <person name="Ohm R."/>
            <person name="Pangilinan J."/>
            <person name="Park H.-J."/>
            <person name="Ramirez L."/>
            <person name="Alfaro M."/>
            <person name="Sun H."/>
            <person name="Tritt A."/>
            <person name="Yoshinaga Y."/>
            <person name="Zwiers L.-H."/>
            <person name="Turgeon B."/>
            <person name="Goodwin S."/>
            <person name="Spatafora J."/>
            <person name="Crous P."/>
            <person name="Grigoriev I."/>
        </authorList>
    </citation>
    <scope>NUCLEOTIDE SEQUENCE</scope>
    <source>
        <strain evidence="3">CBS 473.64</strain>
    </source>
</reference>
<feature type="compositionally biased region" description="Basic residues" evidence="1">
    <location>
        <begin position="282"/>
        <end position="292"/>
    </location>
</feature>
<evidence type="ECO:0000259" key="2">
    <source>
        <dbReference type="PROSITE" id="PS50181"/>
    </source>
</evidence>
<evidence type="ECO:0000256" key="1">
    <source>
        <dbReference type="SAM" id="MobiDB-lite"/>
    </source>
</evidence>
<dbReference type="PROSITE" id="PS50181">
    <property type="entry name" value="FBOX"/>
    <property type="match status" value="1"/>
</dbReference>
<gene>
    <name evidence="3" type="ORF">P280DRAFT_517072</name>
</gene>
<sequence length="1354" mass="149242">MASSNSNIGSHARPSYRDIYSDSSESEVGQASQANARRTISQRSIQTHFRTTVSDPSSLRAETTAHPPISPSRSRGARHNFNLRSRRRGDGSSTITAPSRADSAHQRGSGGRQNPLPQAPLHLEDDFEDDLTSDAFTQDFFDAQAWAARTDADTDANANADTNTHSTRSIFRSLFGSTSNEDVEDHQDYTEMDRLFGETRTTFRGQSISSNHVLANIGNPARKRTRESLDMAVTDTKVVLDTLNSHGVVAVLPYSSGTPDPRASDIWPNLRDSAKLPTRYYRFNKSKSKSKSKQASEETRSLRRPTKILKTEEKPTGPEDIADEGIPAGHRSVWNLPVELMAQIAGHLNRDDIKSMRLVSRELDYYVSQVIFRTVVVPFNTEIYGMIGEQKLDLKGKKKAKVGSTYTWTNANGDDVYNGHGLDVFKGFGKHILRFGMSFEVNEDALAKPPEKLLTEKYTSFWGSYHWPLEEYCRFADVAGLETAADETPRMKTAFSELSRVNELALSIDSGLGWLSGPDRSIRTRILQRSPKVFGAVKDITDRRAQAQQELWEYIESCHRDADKDIKLATLYKLEAAHPLKDLQELCTANHDQPEIPFLDPHVVQSAVPYDVAESELPTSFEDLEVLDRFVSAPESTGAGVLFSSESNHEIGQLMSPIIPSHLTHAQKEWLLETEWAQRAFLSSYMLSIIDNPTTFERIHTLNIARLSDRYIPMLNRNDFWDSLPNLKDVTLMAIPGWRTVNKDEAGFVETPKINPAGGIDPFYELLDSVISPRRNITRLTVGWATGGEHAEGVHARNRLILPAPLLTYDKAITYEVSSVQEELLEFEFVEHLTLKNCWITPLAVLQFVELHDKHNLQHLVFDSVSMTAMPRPSQHLNGHHANGGANNHVAAANHLAAAVNPHAAAVAVNQLQAIHAAHQAHQNFLLQAAPPLPLPPPPPHHQGAQQVQHIAHQLHHGGQNNAPNGHQIQMLYAGGHPAPNLHAAYQAQLTMVHGGNLVQHNPYAPYQAPNNGVPAGPQAQNLMNHGGNYLVWAPHMFGGHNAQNHTFVGNHALNNAFQGGNQVNLPLNQPMQGQPPAFNPGQLFLAHIQAVQQQVQHIQNQAGPAFNAPLNALQTQLQAQNQLAQLQANGNAFHQAQVYNNQAATLNALVTQVNAIQQQLIHHFAAQNAAQNAAHNAAQQVVQPPPNPQTALKSAPREGSWMNVIDIVTPGPNLSDFGSHHSKANEERTTNLQSIEFISCGYVSLPYNGNLDQQALNPANGVASFTRHPAFTKRYATLAPAMLSSKWPLLASIVPYIDATEMAALNAGWFLESGWADAEEATAVEFDGGPPGGTGRFTGIVRKEDKVQTAETS</sequence>
<dbReference type="InterPro" id="IPR001810">
    <property type="entry name" value="F-box_dom"/>
</dbReference>
<evidence type="ECO:0000313" key="3">
    <source>
        <dbReference type="EMBL" id="KAF2642076.1"/>
    </source>
</evidence>
<dbReference type="EMBL" id="MU006782">
    <property type="protein sequence ID" value="KAF2642076.1"/>
    <property type="molecule type" value="Genomic_DNA"/>
</dbReference>
<protein>
    <recommendedName>
        <fullName evidence="2">F-box domain-containing protein</fullName>
    </recommendedName>
</protein>
<proteinExistence type="predicted"/>
<feature type="region of interest" description="Disordered" evidence="1">
    <location>
        <begin position="281"/>
        <end position="326"/>
    </location>
</feature>